<organism evidence="2 3">
    <name type="scientific">Breznakia blatticola</name>
    <dbReference type="NCBI Taxonomy" id="1754012"/>
    <lineage>
        <taxon>Bacteria</taxon>
        <taxon>Bacillati</taxon>
        <taxon>Bacillota</taxon>
        <taxon>Erysipelotrichia</taxon>
        <taxon>Erysipelotrichales</taxon>
        <taxon>Erysipelotrichaceae</taxon>
        <taxon>Breznakia</taxon>
    </lineage>
</organism>
<evidence type="ECO:0000256" key="1">
    <source>
        <dbReference type="SAM" id="Phobius"/>
    </source>
</evidence>
<dbReference type="PANTHER" id="PTHR37804">
    <property type="entry name" value="CDAA REGULATORY PROTEIN CDAR"/>
    <property type="match status" value="1"/>
</dbReference>
<dbReference type="EMBL" id="SODD01000048">
    <property type="protein sequence ID" value="TDW13129.1"/>
    <property type="molecule type" value="Genomic_DNA"/>
</dbReference>
<evidence type="ECO:0000313" key="3">
    <source>
        <dbReference type="Proteomes" id="UP000294743"/>
    </source>
</evidence>
<feature type="transmembrane region" description="Helical" evidence="1">
    <location>
        <begin position="53"/>
        <end position="70"/>
    </location>
</feature>
<dbReference type="RefSeq" id="WP_134171030.1">
    <property type="nucleotide sequence ID" value="NZ_SODD01000048.1"/>
</dbReference>
<keyword evidence="1" id="KW-0472">Membrane</keyword>
<evidence type="ECO:0000313" key="2">
    <source>
        <dbReference type="EMBL" id="TDW13129.1"/>
    </source>
</evidence>
<dbReference type="OrthoDB" id="1769748at2"/>
<dbReference type="InterPro" id="IPR053154">
    <property type="entry name" value="c-di-AMP_regulator"/>
</dbReference>
<reference evidence="2 3" key="1">
    <citation type="submission" date="2019-03" db="EMBL/GenBank/DDBJ databases">
        <title>Genomic Encyclopedia of Type Strains, Phase IV (KMG-IV): sequencing the most valuable type-strain genomes for metagenomic binning, comparative biology and taxonomic classification.</title>
        <authorList>
            <person name="Goeker M."/>
        </authorList>
    </citation>
    <scope>NUCLEOTIDE SEQUENCE [LARGE SCALE GENOMIC DNA]</scope>
    <source>
        <strain evidence="2 3">DSM 28867</strain>
    </source>
</reference>
<dbReference type="AlphaFoldDB" id="A0A4R7ZAM5"/>
<keyword evidence="1" id="KW-1133">Transmembrane helix</keyword>
<dbReference type="Proteomes" id="UP000294743">
    <property type="component" value="Unassembled WGS sequence"/>
</dbReference>
<dbReference type="Gene3D" id="2.170.120.40">
    <property type="entry name" value="YbbR-like domain"/>
    <property type="match status" value="2"/>
</dbReference>
<sequence length="451" mass="49978">MRKNRTRKTEIPKPIVKSTTSFKNTYSKAEQVVLRLFGIVSKWVDRILFSQRYAKVIAVAIAALLFAVVSQDIEGNIFTNQIRSATDVKDIPVVTNISSSEYEVIDLPETVTVTITGDAGDVQYASQRKDNYQVMANLSDKGVGTYEVELVPLNFSDKVDVSVNPSVALVTVRKKVSRSFSLGYDFVNMNQMDDIYSLSEPVFDQNEVIIRASDERMQEIAYVKALIDVADKKADFRQDAQIVAYNANGDRLAVDILPATVGVEVAVSSPHKVVPIKLDFTGELPEDVAISSFELDQEEVTIYGSTKVLDNLNELSVSIPLNNVTKDMSTKTVTVPVKLPNGTAVKGDTLTLSVKVNFGKGKTKTFDDVPVRFTNLKDDLGVLNGDTLKQQVTVSGLESVIDKLKAEDIYLVADLQECEAPGTYTIRLQLKNTNNQLRYKLENEEIELQIQ</sequence>
<dbReference type="InterPro" id="IPR012505">
    <property type="entry name" value="YbbR"/>
</dbReference>
<dbReference type="Pfam" id="PF07949">
    <property type="entry name" value="YbbR"/>
    <property type="match status" value="3"/>
</dbReference>
<name>A0A4R7ZAM5_9FIRM</name>
<dbReference type="Gene3D" id="2.170.120.30">
    <property type="match status" value="2"/>
</dbReference>
<comment type="caution">
    <text evidence="2">The sequence shown here is derived from an EMBL/GenBank/DDBJ whole genome shotgun (WGS) entry which is preliminary data.</text>
</comment>
<keyword evidence="1" id="KW-0812">Transmembrane</keyword>
<accession>A0A4R7ZAM5</accession>
<keyword evidence="3" id="KW-1185">Reference proteome</keyword>
<protein>
    <submittedName>
        <fullName evidence="2">YbbR domain-containing protein</fullName>
    </submittedName>
</protein>
<gene>
    <name evidence="2" type="ORF">EDD63_1484</name>
</gene>
<proteinExistence type="predicted"/>
<dbReference type="PANTHER" id="PTHR37804:SF1">
    <property type="entry name" value="CDAA REGULATORY PROTEIN CDAR"/>
    <property type="match status" value="1"/>
</dbReference>